<dbReference type="GO" id="GO:0051536">
    <property type="term" value="F:iron-sulfur cluster binding"/>
    <property type="evidence" value="ECO:0007669"/>
    <property type="project" value="UniProtKB-KW"/>
</dbReference>
<accession>A0A348ALE0</accession>
<evidence type="ECO:0000256" key="2">
    <source>
        <dbReference type="ARBA" id="ARBA00022691"/>
    </source>
</evidence>
<dbReference type="InterPro" id="IPR023867">
    <property type="entry name" value="Sulphatase_maturase_rSAM"/>
</dbReference>
<dbReference type="EC" id="1.8.98.-" evidence="7"/>
<dbReference type="PANTHER" id="PTHR43273:SF8">
    <property type="entry name" value="RADICAL SAM DOMAIN PROTEIN"/>
    <property type="match status" value="1"/>
</dbReference>
<keyword evidence="3" id="KW-0479">Metal-binding</keyword>
<dbReference type="InterPro" id="IPR013785">
    <property type="entry name" value="Aldolase_TIM"/>
</dbReference>
<keyword evidence="5" id="KW-0411">Iron-sulfur</keyword>
<dbReference type="PANTHER" id="PTHR43273">
    <property type="entry name" value="ANAEROBIC SULFATASE-MATURATING ENZYME HOMOLOG ASLB-RELATED"/>
    <property type="match status" value="1"/>
</dbReference>
<gene>
    <name evidence="7" type="ORF">MAMMFC1_02573</name>
</gene>
<dbReference type="EMBL" id="AP018449">
    <property type="protein sequence ID" value="BBB91888.1"/>
    <property type="molecule type" value="Genomic_DNA"/>
</dbReference>
<dbReference type="GO" id="GO:0046872">
    <property type="term" value="F:metal ion binding"/>
    <property type="evidence" value="ECO:0007669"/>
    <property type="project" value="UniProtKB-KW"/>
</dbReference>
<dbReference type="Pfam" id="PF04055">
    <property type="entry name" value="Radical_SAM"/>
    <property type="match status" value="1"/>
</dbReference>
<evidence type="ECO:0000256" key="5">
    <source>
        <dbReference type="ARBA" id="ARBA00023014"/>
    </source>
</evidence>
<protein>
    <submittedName>
        <fullName evidence="7">Anaerobic sulfatase-maturating enzyme</fullName>
        <ecNumber evidence="7">1.8.98.-</ecNumber>
    </submittedName>
</protein>
<keyword evidence="2" id="KW-0949">S-adenosyl-L-methionine</keyword>
<evidence type="ECO:0000313" key="8">
    <source>
        <dbReference type="Proteomes" id="UP000276437"/>
    </source>
</evidence>
<sequence length="340" mass="36306">MLVLSLTGKCNFACKYCYADRHPQDTMSMETAVGAIELAAQADRAFILQFSGGEPLLAAGLLQDIVRHVRRRKLPAVMQLQTNASLLTQDIVRYLREAGVGIGISLDGRPDINDLSRCYTDGAGASQDILLGAKCLIASGVDVGVTCVVSKANVGHLAGIVEMAYFLGNVRRIGFDLLRAQGRGALLEPPSASEVEQGVEAALMMTERLSRSTGRTIKISQLERVETLAGGKIGGFGHCHALNGEAAFVDARGYIYPCSSLVGDDVFLLGQVEAGIDPAKQKQVTCLIQDSMAFCLRCPDFSLCGGGCFARWYGSGVGNGAYPAECALKKAAIRWHRQVN</sequence>
<keyword evidence="7" id="KW-0560">Oxidoreductase</keyword>
<keyword evidence="8" id="KW-1185">Reference proteome</keyword>
<dbReference type="GO" id="GO:0016491">
    <property type="term" value="F:oxidoreductase activity"/>
    <property type="evidence" value="ECO:0007669"/>
    <property type="project" value="UniProtKB-KW"/>
</dbReference>
<evidence type="ECO:0000259" key="6">
    <source>
        <dbReference type="PROSITE" id="PS51918"/>
    </source>
</evidence>
<proteinExistence type="predicted"/>
<dbReference type="InterPro" id="IPR058240">
    <property type="entry name" value="rSAM_sf"/>
</dbReference>
<dbReference type="SUPFAM" id="SSF102114">
    <property type="entry name" value="Radical SAM enzymes"/>
    <property type="match status" value="1"/>
</dbReference>
<dbReference type="InterPro" id="IPR023885">
    <property type="entry name" value="4Fe4S-binding_SPASM_dom"/>
</dbReference>
<dbReference type="SFLD" id="SFLDG01067">
    <property type="entry name" value="SPASM/twitch_domain_containing"/>
    <property type="match status" value="1"/>
</dbReference>
<dbReference type="Gene3D" id="3.20.20.70">
    <property type="entry name" value="Aldolase class I"/>
    <property type="match status" value="1"/>
</dbReference>
<dbReference type="KEGG" id="mana:MAMMFC1_02573"/>
<dbReference type="CDD" id="cd01335">
    <property type="entry name" value="Radical_SAM"/>
    <property type="match status" value="1"/>
</dbReference>
<evidence type="ECO:0000256" key="4">
    <source>
        <dbReference type="ARBA" id="ARBA00023004"/>
    </source>
</evidence>
<evidence type="ECO:0000256" key="3">
    <source>
        <dbReference type="ARBA" id="ARBA00022723"/>
    </source>
</evidence>
<evidence type="ECO:0000256" key="1">
    <source>
        <dbReference type="ARBA" id="ARBA00001966"/>
    </source>
</evidence>
<feature type="domain" description="Radical SAM core" evidence="6">
    <location>
        <begin position="1"/>
        <end position="215"/>
    </location>
</feature>
<dbReference type="SFLD" id="SFLDS00029">
    <property type="entry name" value="Radical_SAM"/>
    <property type="match status" value="1"/>
</dbReference>
<comment type="cofactor">
    <cofactor evidence="1">
        <name>[4Fe-4S] cluster</name>
        <dbReference type="ChEBI" id="CHEBI:49883"/>
    </cofactor>
</comment>
<keyword evidence="4" id="KW-0408">Iron</keyword>
<dbReference type="InterPro" id="IPR007197">
    <property type="entry name" value="rSAM"/>
</dbReference>
<dbReference type="AlphaFoldDB" id="A0A348ALE0"/>
<dbReference type="Proteomes" id="UP000276437">
    <property type="component" value="Chromosome"/>
</dbReference>
<dbReference type="PROSITE" id="PS51918">
    <property type="entry name" value="RADICAL_SAM"/>
    <property type="match status" value="1"/>
</dbReference>
<dbReference type="SFLD" id="SFLDG01384">
    <property type="entry name" value="thioether_bond_formation_requi"/>
    <property type="match status" value="1"/>
</dbReference>
<organism evidence="7 8">
    <name type="scientific">Methylomusa anaerophila</name>
    <dbReference type="NCBI Taxonomy" id="1930071"/>
    <lineage>
        <taxon>Bacteria</taxon>
        <taxon>Bacillati</taxon>
        <taxon>Bacillota</taxon>
        <taxon>Negativicutes</taxon>
        <taxon>Selenomonadales</taxon>
        <taxon>Sporomusaceae</taxon>
        <taxon>Methylomusa</taxon>
    </lineage>
</organism>
<reference evidence="7 8" key="1">
    <citation type="journal article" date="2018" name="Int. J. Syst. Evol. Microbiol.">
        <title>Methylomusa anaerophila gen. nov., sp. nov., an anaerobic methanol-utilizing bacterium isolated from a microbial fuel cell.</title>
        <authorList>
            <person name="Amano N."/>
            <person name="Yamamuro A."/>
            <person name="Miyahara M."/>
            <person name="Kouzuma A."/>
            <person name="Abe T."/>
            <person name="Watanabe K."/>
        </authorList>
    </citation>
    <scope>NUCLEOTIDE SEQUENCE [LARGE SCALE GENOMIC DNA]</scope>
    <source>
        <strain evidence="7 8">MMFC1</strain>
    </source>
</reference>
<dbReference type="NCBIfam" id="TIGR04085">
    <property type="entry name" value="rSAM_more_4Fe4S"/>
    <property type="match status" value="1"/>
</dbReference>
<name>A0A348ALE0_9FIRM</name>
<evidence type="ECO:0000313" key="7">
    <source>
        <dbReference type="EMBL" id="BBB91888.1"/>
    </source>
</evidence>
<dbReference type="SFLD" id="SFLDG01386">
    <property type="entry name" value="main_SPASM_domain-containing"/>
    <property type="match status" value="1"/>
</dbReference>